<proteinExistence type="predicted"/>
<keyword evidence="1" id="KW-0732">Signal</keyword>
<comment type="caution">
    <text evidence="3">The sequence shown here is derived from an EMBL/GenBank/DDBJ whole genome shotgun (WGS) entry which is preliminary data.</text>
</comment>
<protein>
    <submittedName>
        <fullName evidence="3">DUF1868-domain-containing protein</fullName>
    </submittedName>
</protein>
<reference evidence="3 4" key="1">
    <citation type="journal article" date="2024" name="J Genomics">
        <title>Draft genome sequencing and assembly of Favolaschia claudopus CIRM-BRFM 2984 isolated from oak limbs.</title>
        <authorList>
            <person name="Navarro D."/>
            <person name="Drula E."/>
            <person name="Chaduli D."/>
            <person name="Cazenave R."/>
            <person name="Ahrendt S."/>
            <person name="Wang J."/>
            <person name="Lipzen A."/>
            <person name="Daum C."/>
            <person name="Barry K."/>
            <person name="Grigoriev I.V."/>
            <person name="Favel A."/>
            <person name="Rosso M.N."/>
            <person name="Martin F."/>
        </authorList>
    </citation>
    <scope>NUCLEOTIDE SEQUENCE [LARGE SCALE GENOMIC DNA]</scope>
    <source>
        <strain evidence="3 4">CIRM-BRFM 2984</strain>
    </source>
</reference>
<gene>
    <name evidence="3" type="ORF">R3P38DRAFT_1853650</name>
</gene>
<dbReference type="AlphaFoldDB" id="A0AAW0D6G3"/>
<sequence>MGLRRNVTAGIALVLLLSFVSKFSQFRTPTFDASKTTPHPSVDLVRYPSGIPHKFDSQGNIQPFRGNTIIAFLYRFSQARFHQQLVDLYVKLDASHMNNYLYVLLPPSTWHVTFFEGVYDKIREPGRWPDDLSIDATMQECNSLYTNKLSSFDLQTDPPYHFTFTNFATLNRSGISLHLEPSAEDNVKLRSLRDRLSTLLHIRAKDHDKYEFHLTLAYMLRYLTAEQQQELENLLASSLQAIPKELKLHAPEFCTFEDITTFRQVLHLRTPPAL</sequence>
<feature type="chain" id="PRO_5043821874" evidence="1">
    <location>
        <begin position="23"/>
        <end position="274"/>
    </location>
</feature>
<keyword evidence="4" id="KW-1185">Reference proteome</keyword>
<evidence type="ECO:0000259" key="2">
    <source>
        <dbReference type="Pfam" id="PF08975"/>
    </source>
</evidence>
<dbReference type="InterPro" id="IPR015069">
    <property type="entry name" value="2H-PEstase_DUF1868"/>
</dbReference>
<evidence type="ECO:0000313" key="4">
    <source>
        <dbReference type="Proteomes" id="UP001362999"/>
    </source>
</evidence>
<dbReference type="Pfam" id="PF08975">
    <property type="entry name" value="2H-phosphodiest"/>
    <property type="match status" value="1"/>
</dbReference>
<name>A0AAW0D6G3_9AGAR</name>
<accession>A0AAW0D6G3</accession>
<dbReference type="Gene3D" id="3.90.1140.10">
    <property type="entry name" value="Cyclic phosphodiesterase"/>
    <property type="match status" value="1"/>
</dbReference>
<evidence type="ECO:0000256" key="1">
    <source>
        <dbReference type="SAM" id="SignalP"/>
    </source>
</evidence>
<dbReference type="Proteomes" id="UP001362999">
    <property type="component" value="Unassembled WGS sequence"/>
</dbReference>
<organism evidence="3 4">
    <name type="scientific">Favolaschia claudopus</name>
    <dbReference type="NCBI Taxonomy" id="2862362"/>
    <lineage>
        <taxon>Eukaryota</taxon>
        <taxon>Fungi</taxon>
        <taxon>Dikarya</taxon>
        <taxon>Basidiomycota</taxon>
        <taxon>Agaricomycotina</taxon>
        <taxon>Agaricomycetes</taxon>
        <taxon>Agaricomycetidae</taxon>
        <taxon>Agaricales</taxon>
        <taxon>Marasmiineae</taxon>
        <taxon>Mycenaceae</taxon>
        <taxon>Favolaschia</taxon>
    </lineage>
</organism>
<feature type="signal peptide" evidence="1">
    <location>
        <begin position="1"/>
        <end position="22"/>
    </location>
</feature>
<dbReference type="SUPFAM" id="SSF55144">
    <property type="entry name" value="LigT-like"/>
    <property type="match status" value="1"/>
</dbReference>
<evidence type="ECO:0000313" key="3">
    <source>
        <dbReference type="EMBL" id="KAK7048177.1"/>
    </source>
</evidence>
<feature type="domain" description="DUF1868" evidence="2">
    <location>
        <begin position="54"/>
        <end position="168"/>
    </location>
</feature>
<dbReference type="EMBL" id="JAWWNJ010000009">
    <property type="protein sequence ID" value="KAK7048177.1"/>
    <property type="molecule type" value="Genomic_DNA"/>
</dbReference>
<dbReference type="InterPro" id="IPR009097">
    <property type="entry name" value="Cyclic_Pdiesterase"/>
</dbReference>